<dbReference type="Pfam" id="PF00300">
    <property type="entry name" value="His_Phos_1"/>
    <property type="match status" value="1"/>
</dbReference>
<comment type="caution">
    <text evidence="1">The sequence shown here is derived from an EMBL/GenBank/DDBJ whole genome shotgun (WGS) entry which is preliminary data.</text>
</comment>
<reference evidence="1" key="1">
    <citation type="submission" date="2021-01" db="EMBL/GenBank/DDBJ databases">
        <authorList>
            <consortium name="Genoscope - CEA"/>
            <person name="William W."/>
        </authorList>
    </citation>
    <scope>NUCLEOTIDE SEQUENCE</scope>
</reference>
<evidence type="ECO:0000313" key="2">
    <source>
        <dbReference type="Proteomes" id="UP000692954"/>
    </source>
</evidence>
<accession>A0A8S1PR83</accession>
<dbReference type="CDD" id="cd07067">
    <property type="entry name" value="HP_PGM_like"/>
    <property type="match status" value="1"/>
</dbReference>
<dbReference type="PANTHER" id="PTHR16469:SF27">
    <property type="entry name" value="UBIQUITIN-ASSOCIATED AND SH3 DOMAIN-CONTAINING BA-RELATED"/>
    <property type="match status" value="1"/>
</dbReference>
<dbReference type="OrthoDB" id="302430at2759"/>
<dbReference type="InterPro" id="IPR051710">
    <property type="entry name" value="Phosphatase_SH3-domain"/>
</dbReference>
<name>A0A8S1PR83_9CILI</name>
<organism evidence="1 2">
    <name type="scientific">Paramecium sonneborni</name>
    <dbReference type="NCBI Taxonomy" id="65129"/>
    <lineage>
        <taxon>Eukaryota</taxon>
        <taxon>Sar</taxon>
        <taxon>Alveolata</taxon>
        <taxon>Ciliophora</taxon>
        <taxon>Intramacronucleata</taxon>
        <taxon>Oligohymenophorea</taxon>
        <taxon>Peniculida</taxon>
        <taxon>Parameciidae</taxon>
        <taxon>Paramecium</taxon>
    </lineage>
</organism>
<dbReference type="PANTHER" id="PTHR16469">
    <property type="entry name" value="UBIQUITIN-ASSOCIATED AND SH3 DOMAIN-CONTAINING BA-RELATED"/>
    <property type="match status" value="1"/>
</dbReference>
<keyword evidence="2" id="KW-1185">Reference proteome</keyword>
<gene>
    <name evidence="1" type="ORF">PSON_ATCC_30995.1.T0840008</name>
</gene>
<dbReference type="EMBL" id="CAJJDN010000084">
    <property type="protein sequence ID" value="CAD8105179.1"/>
    <property type="molecule type" value="Genomic_DNA"/>
</dbReference>
<proteinExistence type="predicted"/>
<protein>
    <recommendedName>
        <fullName evidence="3">Phosphoglycerate mutase</fullName>
    </recommendedName>
</protein>
<dbReference type="AlphaFoldDB" id="A0A8S1PR83"/>
<evidence type="ECO:0000313" key="1">
    <source>
        <dbReference type="EMBL" id="CAD8105179.1"/>
    </source>
</evidence>
<dbReference type="Proteomes" id="UP000692954">
    <property type="component" value="Unassembled WGS sequence"/>
</dbReference>
<dbReference type="InterPro" id="IPR013078">
    <property type="entry name" value="His_Pase_superF_clade-1"/>
</dbReference>
<dbReference type="SMART" id="SM00855">
    <property type="entry name" value="PGAM"/>
    <property type="match status" value="1"/>
</dbReference>
<sequence length="235" mass="27458">MILFVRHGERADMVANPYERKKVLLKFDPPLTEKGEYQAKVTGQKLRLQIEEFAKQKQIKIEDLKISFMSSPFLRCIQTAVIMMNELPNNSNLFIQNEIGELMYTHSFDQNILMQLHFNTFQHPILNNNYLNGIQIKKDKFINANLPQPIYPEDQDYCQKRVGLFLEQLFIEIKKQPNQQNTIFICITHQGIVSLTLKIQKVKNPSYVDYCGLSQFFLDQNGVIQNGIKGQSIWQ</sequence>
<evidence type="ECO:0008006" key="3">
    <source>
        <dbReference type="Google" id="ProtNLM"/>
    </source>
</evidence>